<dbReference type="Proteomes" id="UP000438429">
    <property type="component" value="Unassembled WGS sequence"/>
</dbReference>
<organism evidence="1 2">
    <name type="scientific">Scophthalmus maximus</name>
    <name type="common">Turbot</name>
    <name type="synonym">Psetta maxima</name>
    <dbReference type="NCBI Taxonomy" id="52904"/>
    <lineage>
        <taxon>Eukaryota</taxon>
        <taxon>Metazoa</taxon>
        <taxon>Chordata</taxon>
        <taxon>Craniata</taxon>
        <taxon>Vertebrata</taxon>
        <taxon>Euteleostomi</taxon>
        <taxon>Actinopterygii</taxon>
        <taxon>Neopterygii</taxon>
        <taxon>Teleostei</taxon>
        <taxon>Neoteleostei</taxon>
        <taxon>Acanthomorphata</taxon>
        <taxon>Carangaria</taxon>
        <taxon>Pleuronectiformes</taxon>
        <taxon>Pleuronectoidei</taxon>
        <taxon>Scophthalmidae</taxon>
        <taxon>Scophthalmus</taxon>
    </lineage>
</organism>
<gene>
    <name evidence="1" type="ORF">F2P81_024557</name>
</gene>
<name>A0A6A4RUC2_SCOMX</name>
<dbReference type="AlphaFoldDB" id="A0A6A4RUC2"/>
<evidence type="ECO:0000313" key="1">
    <source>
        <dbReference type="EMBL" id="KAF0023927.1"/>
    </source>
</evidence>
<evidence type="ECO:0000313" key="2">
    <source>
        <dbReference type="Proteomes" id="UP000438429"/>
    </source>
</evidence>
<proteinExistence type="predicted"/>
<accession>A0A6A4RUC2</accession>
<protein>
    <submittedName>
        <fullName evidence="1">Uncharacterized protein</fullName>
    </submittedName>
</protein>
<dbReference type="EMBL" id="VEVO01000022">
    <property type="protein sequence ID" value="KAF0023927.1"/>
    <property type="molecule type" value="Genomic_DNA"/>
</dbReference>
<comment type="caution">
    <text evidence="1">The sequence shown here is derived from an EMBL/GenBank/DDBJ whole genome shotgun (WGS) entry which is preliminary data.</text>
</comment>
<sequence length="138" mass="16076">MSRRTREREKNWRYLDDVLSGERKIDCRLVILLDHQLLMIFISFSEQNSCGSGFTGSFWGSTLSIFSIDKRPTNGRDTVSSFNEKRLNISEVSHESRRVRYVCGRKLDGSLISKRVDQLTYQKTGKGVNTERFRFSQL</sequence>
<reference evidence="1 2" key="1">
    <citation type="submission" date="2019-06" db="EMBL/GenBank/DDBJ databases">
        <title>Draft genomes of female and male turbot (Scophthalmus maximus).</title>
        <authorList>
            <person name="Xu H."/>
            <person name="Xu X.-W."/>
            <person name="Shao C."/>
            <person name="Chen S."/>
        </authorList>
    </citation>
    <scope>NUCLEOTIDE SEQUENCE [LARGE SCALE GENOMIC DNA]</scope>
    <source>
        <strain evidence="1">Ysfricsl-2016a</strain>
        <tissue evidence="1">Blood</tissue>
    </source>
</reference>